<dbReference type="SUPFAM" id="SSF53335">
    <property type="entry name" value="S-adenosyl-L-methionine-dependent methyltransferases"/>
    <property type="match status" value="1"/>
</dbReference>
<dbReference type="GO" id="GO:0032259">
    <property type="term" value="P:methylation"/>
    <property type="evidence" value="ECO:0007669"/>
    <property type="project" value="UniProtKB-KW"/>
</dbReference>
<proteinExistence type="predicted"/>
<gene>
    <name evidence="1" type="ORF">BQ8482_430026</name>
</gene>
<keyword evidence="2" id="KW-1185">Reference proteome</keyword>
<dbReference type="InterPro" id="IPR029063">
    <property type="entry name" value="SAM-dependent_MTases_sf"/>
</dbReference>
<dbReference type="Gene3D" id="3.40.50.150">
    <property type="entry name" value="Vaccinia Virus protein VP39"/>
    <property type="match status" value="1"/>
</dbReference>
<dbReference type="CDD" id="cd02440">
    <property type="entry name" value="AdoMet_MTases"/>
    <property type="match status" value="1"/>
</dbReference>
<dbReference type="GO" id="GO:0008168">
    <property type="term" value="F:methyltransferase activity"/>
    <property type="evidence" value="ECO:0007669"/>
    <property type="project" value="UniProtKB-KW"/>
</dbReference>
<name>A0A2P9ATG0_9HYPH</name>
<dbReference type="EMBL" id="FUIG01000052">
    <property type="protein sequence ID" value="SJM34435.1"/>
    <property type="molecule type" value="Genomic_DNA"/>
</dbReference>
<protein>
    <submittedName>
        <fullName evidence="1">Methyltransferase family protein</fullName>
    </submittedName>
</protein>
<organism evidence="1 2">
    <name type="scientific">Mesorhizobium delmotii</name>
    <dbReference type="NCBI Taxonomy" id="1631247"/>
    <lineage>
        <taxon>Bacteria</taxon>
        <taxon>Pseudomonadati</taxon>
        <taxon>Pseudomonadota</taxon>
        <taxon>Alphaproteobacteria</taxon>
        <taxon>Hyphomicrobiales</taxon>
        <taxon>Phyllobacteriaceae</taxon>
        <taxon>Mesorhizobium</taxon>
    </lineage>
</organism>
<keyword evidence="1" id="KW-0489">Methyltransferase</keyword>
<dbReference type="AlphaFoldDB" id="A0A2P9ATG0"/>
<evidence type="ECO:0000313" key="2">
    <source>
        <dbReference type="Proteomes" id="UP000245698"/>
    </source>
</evidence>
<dbReference type="Proteomes" id="UP000245698">
    <property type="component" value="Unassembled WGS sequence"/>
</dbReference>
<reference evidence="2" key="1">
    <citation type="submission" date="2016-12" db="EMBL/GenBank/DDBJ databases">
        <authorList>
            <person name="Brunel B."/>
        </authorList>
    </citation>
    <scope>NUCLEOTIDE SEQUENCE [LARGE SCALE GENOMIC DNA]</scope>
</reference>
<evidence type="ECO:0000313" key="1">
    <source>
        <dbReference type="EMBL" id="SJM34435.1"/>
    </source>
</evidence>
<sequence>MSSSHYTHGSSEAEQQRLTALNKRLNQRCLDAAQLVVGERVVDFGAGLGQFSRMMARATGVPVLALERSPEQIAEALRQADADGDLAFLEMRQGDVLAPLLTDNELGQFDVAHARFVLEHLPDPLLLVRNMAGAVRPGGRVILSDDDYDGLRLWPEPPGFASLWHAYQRTYDRHGNDPIIGRRLVQLLHQADLRPRRITFVFFGGCAGEPDFEAVVRNIASIIDEAMDDIVAIGLPRQSVTATLDALIDWSKEPDSAVWFGMSWAEAVRPV</sequence>
<accession>A0A2P9ATG0</accession>
<keyword evidence="1" id="KW-0808">Transferase</keyword>
<dbReference type="RefSeq" id="WP_123150947.1">
    <property type="nucleotide sequence ID" value="NZ_FUIG01000052.1"/>
</dbReference>
<dbReference type="PANTHER" id="PTHR43861">
    <property type="entry name" value="TRANS-ACONITATE 2-METHYLTRANSFERASE-RELATED"/>
    <property type="match status" value="1"/>
</dbReference>
<dbReference type="Pfam" id="PF13489">
    <property type="entry name" value="Methyltransf_23"/>
    <property type="match status" value="1"/>
</dbReference>